<dbReference type="AlphaFoldDB" id="A0AAU9Q1T1"/>
<dbReference type="CDD" id="cd00383">
    <property type="entry name" value="trans_reg_C"/>
    <property type="match status" value="1"/>
</dbReference>
<dbReference type="SUPFAM" id="SSF46894">
    <property type="entry name" value="C-terminal effector domain of the bipartite response regulators"/>
    <property type="match status" value="1"/>
</dbReference>
<dbReference type="EMBL" id="CAKMTQ010000006">
    <property type="protein sequence ID" value="CAH1523267.1"/>
    <property type="molecule type" value="Genomic_DNA"/>
</dbReference>
<name>A0AAU9Q1T1_9VIBR</name>
<gene>
    <name evidence="5" type="ORF">THF1D04_140032</name>
</gene>
<dbReference type="Gene3D" id="1.10.10.10">
    <property type="entry name" value="Winged helix-like DNA-binding domain superfamily/Winged helix DNA-binding domain"/>
    <property type="match status" value="1"/>
</dbReference>
<dbReference type="Pfam" id="PF00486">
    <property type="entry name" value="Trans_reg_C"/>
    <property type="match status" value="1"/>
</dbReference>
<reference evidence="5" key="1">
    <citation type="submission" date="2022-01" db="EMBL/GenBank/DDBJ databases">
        <authorList>
            <person name="Lagorce A."/>
        </authorList>
    </citation>
    <scope>NUCLEOTIDE SEQUENCE</scope>
    <source>
        <strain evidence="5">Th15_F1_D04</strain>
    </source>
</reference>
<dbReference type="PROSITE" id="PS51755">
    <property type="entry name" value="OMPR_PHOB"/>
    <property type="match status" value="1"/>
</dbReference>
<comment type="caution">
    <text evidence="5">The sequence shown here is derived from an EMBL/GenBank/DDBJ whole genome shotgun (WGS) entry which is preliminary data.</text>
</comment>
<evidence type="ECO:0000256" key="3">
    <source>
        <dbReference type="SAM" id="Phobius"/>
    </source>
</evidence>
<dbReference type="InterPro" id="IPR001867">
    <property type="entry name" value="OmpR/PhoB-type_DNA-bd"/>
</dbReference>
<feature type="domain" description="OmpR/PhoB-type" evidence="4">
    <location>
        <begin position="8"/>
        <end position="107"/>
    </location>
</feature>
<dbReference type="GO" id="GO:0006355">
    <property type="term" value="P:regulation of DNA-templated transcription"/>
    <property type="evidence" value="ECO:0007669"/>
    <property type="project" value="InterPro"/>
</dbReference>
<feature type="transmembrane region" description="Helical" evidence="3">
    <location>
        <begin position="149"/>
        <end position="171"/>
    </location>
</feature>
<dbReference type="InterPro" id="IPR036388">
    <property type="entry name" value="WH-like_DNA-bd_sf"/>
</dbReference>
<dbReference type="GO" id="GO:0003677">
    <property type="term" value="F:DNA binding"/>
    <property type="evidence" value="ECO:0007669"/>
    <property type="project" value="UniProtKB-UniRule"/>
</dbReference>
<evidence type="ECO:0000256" key="2">
    <source>
        <dbReference type="PROSITE-ProRule" id="PRU01091"/>
    </source>
</evidence>
<dbReference type="Proteomes" id="UP001295420">
    <property type="component" value="Unassembled WGS sequence"/>
</dbReference>
<keyword evidence="1 2" id="KW-0238">DNA-binding</keyword>
<evidence type="ECO:0000256" key="1">
    <source>
        <dbReference type="ARBA" id="ARBA00023125"/>
    </source>
</evidence>
<dbReference type="GO" id="GO:0000160">
    <property type="term" value="P:phosphorelay signal transduction system"/>
    <property type="evidence" value="ECO:0007669"/>
    <property type="project" value="InterPro"/>
</dbReference>
<keyword evidence="3" id="KW-0472">Membrane</keyword>
<organism evidence="5 6">
    <name type="scientific">Vibrio owensii</name>
    <dbReference type="NCBI Taxonomy" id="696485"/>
    <lineage>
        <taxon>Bacteria</taxon>
        <taxon>Pseudomonadati</taxon>
        <taxon>Pseudomonadota</taxon>
        <taxon>Gammaproteobacteria</taxon>
        <taxon>Vibrionales</taxon>
        <taxon>Vibrionaceae</taxon>
        <taxon>Vibrio</taxon>
    </lineage>
</organism>
<keyword evidence="3" id="KW-0812">Transmembrane</keyword>
<accession>A0AAU9Q1T1</accession>
<protein>
    <submittedName>
        <fullName evidence="5">OmpR/PhoB-type domain-containing protein</fullName>
    </submittedName>
</protein>
<keyword evidence="3" id="KW-1133">Transmembrane helix</keyword>
<feature type="DNA-binding region" description="OmpR/PhoB-type" evidence="2">
    <location>
        <begin position="8"/>
        <end position="107"/>
    </location>
</feature>
<evidence type="ECO:0000313" key="6">
    <source>
        <dbReference type="Proteomes" id="UP001295420"/>
    </source>
</evidence>
<proteinExistence type="predicted"/>
<evidence type="ECO:0000313" key="5">
    <source>
        <dbReference type="EMBL" id="CAH1523267.1"/>
    </source>
</evidence>
<evidence type="ECO:0000259" key="4">
    <source>
        <dbReference type="PROSITE" id="PS51755"/>
    </source>
</evidence>
<dbReference type="InterPro" id="IPR016032">
    <property type="entry name" value="Sig_transdc_resp-reg_C-effctor"/>
</dbReference>
<dbReference type="SMART" id="SM00862">
    <property type="entry name" value="Trans_reg_C"/>
    <property type="match status" value="1"/>
</dbReference>
<sequence length="216" mass="24381">MRPQHIDSIEVPIGDCMLKRSDSGAELILGNGKSFSITIPESCILDRLCKSAGDVVVKDELILEAWGSAEIIGPNSLPVAITNLRKVLEIDNIKILNVPRKGYRIQIPERKKEIEFRQMESADIDLPAYQVGALVTKSMETNTSNKHQFYFSAFLFLACVYVLFFLLISWVNIECERLENGEVCYVEGDKPNLFLMNNKSGEFYYSSQSGMISRNN</sequence>